<evidence type="ECO:0000256" key="1">
    <source>
        <dbReference type="SAM" id="MobiDB-lite"/>
    </source>
</evidence>
<dbReference type="CDD" id="cd09272">
    <property type="entry name" value="RNase_HI_RT_Ty1"/>
    <property type="match status" value="1"/>
</dbReference>
<feature type="region of interest" description="Disordered" evidence="1">
    <location>
        <begin position="24"/>
        <end position="47"/>
    </location>
</feature>
<dbReference type="STRING" id="4081.A0A3Q7J9N5"/>
<accession>A0A3Q7J9N5</accession>
<name>A0A3Q7J9N5_SOLLC</name>
<dbReference type="AlphaFoldDB" id="A0A3Q7J9N5"/>
<reference evidence="2" key="1">
    <citation type="journal article" date="2012" name="Nature">
        <title>The tomato genome sequence provides insights into fleshy fruit evolution.</title>
        <authorList>
            <consortium name="Tomato Genome Consortium"/>
        </authorList>
    </citation>
    <scope>NUCLEOTIDE SEQUENCE [LARGE SCALE GENOMIC DNA]</scope>
    <source>
        <strain evidence="2">cv. Heinz 1706</strain>
    </source>
</reference>
<dbReference type="PANTHER" id="PTHR11439">
    <property type="entry name" value="GAG-POL-RELATED RETROTRANSPOSON"/>
    <property type="match status" value="1"/>
</dbReference>
<dbReference type="InParanoid" id="A0A3Q7J9N5"/>
<reference evidence="2" key="2">
    <citation type="submission" date="2019-01" db="UniProtKB">
        <authorList>
            <consortium name="EnsemblPlants"/>
        </authorList>
    </citation>
    <scope>IDENTIFICATION</scope>
    <source>
        <strain evidence="2">cv. Heinz 1706</strain>
    </source>
</reference>
<dbReference type="Gramene" id="Solyc10g044865.1.1">
    <property type="protein sequence ID" value="Solyc10g044865.1.1"/>
    <property type="gene ID" value="Solyc10g044865.1"/>
</dbReference>
<proteinExistence type="predicted"/>
<evidence type="ECO:0000313" key="3">
    <source>
        <dbReference type="Proteomes" id="UP000004994"/>
    </source>
</evidence>
<evidence type="ECO:0000313" key="2">
    <source>
        <dbReference type="EnsemblPlants" id="Solyc10g044865.1.1"/>
    </source>
</evidence>
<dbReference type="Proteomes" id="UP000004994">
    <property type="component" value="Chromosome 10"/>
</dbReference>
<feature type="compositionally biased region" description="Basic and acidic residues" evidence="1">
    <location>
        <begin position="35"/>
        <end position="47"/>
    </location>
</feature>
<protein>
    <recommendedName>
        <fullName evidence="4">Reverse transcriptase Ty1/copia-type domain-containing protein</fullName>
    </recommendedName>
</protein>
<dbReference type="EnsemblPlants" id="Solyc10g044865.1.1">
    <property type="protein sequence ID" value="Solyc10g044865.1.1"/>
    <property type="gene ID" value="Solyc10g044865.1"/>
</dbReference>
<dbReference type="PANTHER" id="PTHR11439:SF463">
    <property type="entry name" value="REVERSE TRANSCRIPTASE TY1_COPIA-TYPE DOMAIN-CONTAINING PROTEIN"/>
    <property type="match status" value="1"/>
</dbReference>
<organism evidence="2">
    <name type="scientific">Solanum lycopersicum</name>
    <name type="common">Tomato</name>
    <name type="synonym">Lycopersicon esculentum</name>
    <dbReference type="NCBI Taxonomy" id="4081"/>
    <lineage>
        <taxon>Eukaryota</taxon>
        <taxon>Viridiplantae</taxon>
        <taxon>Streptophyta</taxon>
        <taxon>Embryophyta</taxon>
        <taxon>Tracheophyta</taxon>
        <taxon>Spermatophyta</taxon>
        <taxon>Magnoliopsida</taxon>
        <taxon>eudicotyledons</taxon>
        <taxon>Gunneridae</taxon>
        <taxon>Pentapetalae</taxon>
        <taxon>asterids</taxon>
        <taxon>lamiids</taxon>
        <taxon>Solanales</taxon>
        <taxon>Solanaceae</taxon>
        <taxon>Solanoideae</taxon>
        <taxon>Solaneae</taxon>
        <taxon>Solanum</taxon>
        <taxon>Solanum subgen. Lycopersicon</taxon>
    </lineage>
</organism>
<sequence length="185" mass="20631">MILDVDQEPLELIPERNFQASNNYGSSYLDGVEQQTERKSTREKRQPISDADSSLFIKLEPNVNVMVLLYVDDMIITGNNDAEISMLKNDLDSIPDEEFGGNWVGDVNDRHSPLGYCFNTGSAMVSWCSKKQPMVALSSTEAENVAAIMAAQVCMWLKTLIGEMLGKVDYVIQIRCDNESVVKLA</sequence>
<keyword evidence="3" id="KW-1185">Reference proteome</keyword>
<evidence type="ECO:0008006" key="4">
    <source>
        <dbReference type="Google" id="ProtNLM"/>
    </source>
</evidence>